<reference evidence="1 2" key="1">
    <citation type="submission" date="2015-07" db="EMBL/GenBank/DDBJ databases">
        <title>Comparative genomics of the Sigatoka disease complex on banana suggests a link between parallel evolutionary changes in Pseudocercospora fijiensis and Pseudocercospora eumusae and increased virulence on the banana host.</title>
        <authorList>
            <person name="Chang T.-C."/>
            <person name="Salvucci A."/>
            <person name="Crous P.W."/>
            <person name="Stergiopoulos I."/>
        </authorList>
    </citation>
    <scope>NUCLEOTIDE SEQUENCE [LARGE SCALE GENOMIC DNA]</scope>
    <source>
        <strain evidence="1 2">CBS 116634</strain>
    </source>
</reference>
<sequence>MKVTVQTYFLLTTTYASLIPHSAMARGDNSPLQAQRRYASRFFAVPWSFADATSSDGTKNSADSAPHGGRNKPIPFRMARIVVKLCRVRQHDRECNSRAPQAPSAPSVAKVYHITATASCRCASVVGRRDHRAGSAMCIVRATRRPRPTSWPTMAAVEDSIRNVTTHDLSEYDYVDI</sequence>
<name>A0A139IP84_9PEZI</name>
<dbReference type="Proteomes" id="UP000073492">
    <property type="component" value="Unassembled WGS sequence"/>
</dbReference>
<organism evidence="1 2">
    <name type="scientific">Pseudocercospora musae</name>
    <dbReference type="NCBI Taxonomy" id="113226"/>
    <lineage>
        <taxon>Eukaryota</taxon>
        <taxon>Fungi</taxon>
        <taxon>Dikarya</taxon>
        <taxon>Ascomycota</taxon>
        <taxon>Pezizomycotina</taxon>
        <taxon>Dothideomycetes</taxon>
        <taxon>Dothideomycetidae</taxon>
        <taxon>Mycosphaerellales</taxon>
        <taxon>Mycosphaerellaceae</taxon>
        <taxon>Pseudocercospora</taxon>
    </lineage>
</organism>
<proteinExistence type="predicted"/>
<comment type="caution">
    <text evidence="1">The sequence shown here is derived from an EMBL/GenBank/DDBJ whole genome shotgun (WGS) entry which is preliminary data.</text>
</comment>
<dbReference type="AlphaFoldDB" id="A0A139IP84"/>
<dbReference type="EMBL" id="LFZO01000034">
    <property type="protein sequence ID" value="KXT16573.1"/>
    <property type="molecule type" value="Genomic_DNA"/>
</dbReference>
<evidence type="ECO:0000313" key="2">
    <source>
        <dbReference type="Proteomes" id="UP000073492"/>
    </source>
</evidence>
<evidence type="ECO:0000313" key="1">
    <source>
        <dbReference type="EMBL" id="KXT16573.1"/>
    </source>
</evidence>
<protein>
    <submittedName>
        <fullName evidence="1">Uncharacterized protein</fullName>
    </submittedName>
</protein>
<keyword evidence="2" id="KW-1185">Reference proteome</keyword>
<accession>A0A139IP84</accession>
<gene>
    <name evidence="1" type="ORF">AC579_6292</name>
</gene>